<dbReference type="Proteomes" id="UP001153954">
    <property type="component" value="Unassembled WGS sequence"/>
</dbReference>
<reference evidence="1" key="1">
    <citation type="submission" date="2022-03" db="EMBL/GenBank/DDBJ databases">
        <authorList>
            <person name="Tunstrom K."/>
        </authorList>
    </citation>
    <scope>NUCLEOTIDE SEQUENCE</scope>
</reference>
<comment type="caution">
    <text evidence="1">The sequence shown here is derived from an EMBL/GenBank/DDBJ whole genome shotgun (WGS) entry which is preliminary data.</text>
</comment>
<accession>A0AAU9VEW7</accession>
<evidence type="ECO:0000313" key="2">
    <source>
        <dbReference type="Proteomes" id="UP001153954"/>
    </source>
</evidence>
<name>A0AAU9VEW7_EUPED</name>
<dbReference type="EMBL" id="CAKOGL010000031">
    <property type="protein sequence ID" value="CAH2108565.1"/>
    <property type="molecule type" value="Genomic_DNA"/>
</dbReference>
<dbReference type="AlphaFoldDB" id="A0AAU9VEW7"/>
<proteinExistence type="predicted"/>
<evidence type="ECO:0000313" key="1">
    <source>
        <dbReference type="EMBL" id="CAH2108565.1"/>
    </source>
</evidence>
<keyword evidence="2" id="KW-1185">Reference proteome</keyword>
<gene>
    <name evidence="1" type="ORF">EEDITHA_LOCUS22489</name>
</gene>
<protein>
    <submittedName>
        <fullName evidence="1">Uncharacterized protein</fullName>
    </submittedName>
</protein>
<organism evidence="1 2">
    <name type="scientific">Euphydryas editha</name>
    <name type="common">Edith's checkerspot</name>
    <dbReference type="NCBI Taxonomy" id="104508"/>
    <lineage>
        <taxon>Eukaryota</taxon>
        <taxon>Metazoa</taxon>
        <taxon>Ecdysozoa</taxon>
        <taxon>Arthropoda</taxon>
        <taxon>Hexapoda</taxon>
        <taxon>Insecta</taxon>
        <taxon>Pterygota</taxon>
        <taxon>Neoptera</taxon>
        <taxon>Endopterygota</taxon>
        <taxon>Lepidoptera</taxon>
        <taxon>Glossata</taxon>
        <taxon>Ditrysia</taxon>
        <taxon>Papilionoidea</taxon>
        <taxon>Nymphalidae</taxon>
        <taxon>Nymphalinae</taxon>
        <taxon>Euphydryas</taxon>
    </lineage>
</organism>
<sequence>MFVLDHRTWHMVGGRVRWGQPVGGADGRIVGAGPSRGLAASGARLAAHPSHFTHTLSQHRASAFNRGRDKTKHVIAITIGVHCARADGRSVILLGSVSPRCPPSAR</sequence>